<sequence>MNNAAPVLTSSEMKNVMKKQNGSDEIEYCETSHKGEIRHLKNKAPPTAAFFEPPRRSGTRFRKGRWNEKEPESSRRSSTMAAV</sequence>
<feature type="compositionally biased region" description="Basic and acidic residues" evidence="1">
    <location>
        <begin position="65"/>
        <end position="75"/>
    </location>
</feature>
<proteinExistence type="predicted"/>
<evidence type="ECO:0000256" key="1">
    <source>
        <dbReference type="SAM" id="MobiDB-lite"/>
    </source>
</evidence>
<dbReference type="AlphaFoldDB" id="A0A8X7BK76"/>
<keyword evidence="3" id="KW-1185">Reference proteome</keyword>
<accession>A0A8X7BK76</accession>
<dbReference type="EMBL" id="BMAU01021422">
    <property type="protein sequence ID" value="GFY34248.1"/>
    <property type="molecule type" value="Genomic_DNA"/>
</dbReference>
<feature type="compositionally biased region" description="Polar residues" evidence="1">
    <location>
        <begin position="1"/>
        <end position="13"/>
    </location>
</feature>
<feature type="region of interest" description="Disordered" evidence="1">
    <location>
        <begin position="46"/>
        <end position="83"/>
    </location>
</feature>
<name>A0A8X7BK76_TRICX</name>
<protein>
    <submittedName>
        <fullName evidence="2">Uncharacterized protein</fullName>
    </submittedName>
</protein>
<comment type="caution">
    <text evidence="2">The sequence shown here is derived from an EMBL/GenBank/DDBJ whole genome shotgun (WGS) entry which is preliminary data.</text>
</comment>
<evidence type="ECO:0000313" key="3">
    <source>
        <dbReference type="Proteomes" id="UP000887159"/>
    </source>
</evidence>
<gene>
    <name evidence="2" type="ORF">TNCV_2505511</name>
</gene>
<dbReference type="Proteomes" id="UP000887159">
    <property type="component" value="Unassembled WGS sequence"/>
</dbReference>
<evidence type="ECO:0000313" key="2">
    <source>
        <dbReference type="EMBL" id="GFY34248.1"/>
    </source>
</evidence>
<organism evidence="2 3">
    <name type="scientific">Trichonephila clavipes</name>
    <name type="common">Golden silk orbweaver</name>
    <name type="synonym">Nephila clavipes</name>
    <dbReference type="NCBI Taxonomy" id="2585209"/>
    <lineage>
        <taxon>Eukaryota</taxon>
        <taxon>Metazoa</taxon>
        <taxon>Ecdysozoa</taxon>
        <taxon>Arthropoda</taxon>
        <taxon>Chelicerata</taxon>
        <taxon>Arachnida</taxon>
        <taxon>Araneae</taxon>
        <taxon>Araneomorphae</taxon>
        <taxon>Entelegynae</taxon>
        <taxon>Araneoidea</taxon>
        <taxon>Nephilidae</taxon>
        <taxon>Trichonephila</taxon>
    </lineage>
</organism>
<feature type="region of interest" description="Disordered" evidence="1">
    <location>
        <begin position="1"/>
        <end position="21"/>
    </location>
</feature>
<reference evidence="2" key="1">
    <citation type="submission" date="2020-08" db="EMBL/GenBank/DDBJ databases">
        <title>Multicomponent nature underlies the extraordinary mechanical properties of spider dragline silk.</title>
        <authorList>
            <person name="Kono N."/>
            <person name="Nakamura H."/>
            <person name="Mori M."/>
            <person name="Yoshida Y."/>
            <person name="Ohtoshi R."/>
            <person name="Malay A.D."/>
            <person name="Moran D.A.P."/>
            <person name="Tomita M."/>
            <person name="Numata K."/>
            <person name="Arakawa K."/>
        </authorList>
    </citation>
    <scope>NUCLEOTIDE SEQUENCE</scope>
</reference>